<dbReference type="Pfam" id="PF00126">
    <property type="entry name" value="HTH_1"/>
    <property type="match status" value="1"/>
</dbReference>
<keyword evidence="2" id="KW-0805">Transcription regulation</keyword>
<dbReference type="InterPro" id="IPR005119">
    <property type="entry name" value="LysR_subst-bd"/>
</dbReference>
<dbReference type="Proteomes" id="UP001297581">
    <property type="component" value="Unassembled WGS sequence"/>
</dbReference>
<protein>
    <submittedName>
        <fullName evidence="6">LysR family transcriptional regulator</fullName>
    </submittedName>
</protein>
<dbReference type="Gene3D" id="1.10.10.10">
    <property type="entry name" value="Winged helix-like DNA-binding domain superfamily/Winged helix DNA-binding domain"/>
    <property type="match status" value="1"/>
</dbReference>
<reference evidence="6 7" key="1">
    <citation type="submission" date="2022-02" db="EMBL/GenBank/DDBJ databases">
        <title>The genome sequence of Shewanella sp. 3B26.</title>
        <authorList>
            <person name="Du J."/>
        </authorList>
    </citation>
    <scope>NUCLEOTIDE SEQUENCE [LARGE SCALE GENOMIC DNA]</scope>
    <source>
        <strain evidence="6 7">3B26</strain>
    </source>
</reference>
<dbReference type="CDD" id="cd08422">
    <property type="entry name" value="PBP2_CrgA_like"/>
    <property type="match status" value="1"/>
</dbReference>
<organism evidence="6 7">
    <name type="scientific">Shewanella zhuhaiensis</name>
    <dbReference type="NCBI Taxonomy" id="2919576"/>
    <lineage>
        <taxon>Bacteria</taxon>
        <taxon>Pseudomonadati</taxon>
        <taxon>Pseudomonadota</taxon>
        <taxon>Gammaproteobacteria</taxon>
        <taxon>Alteromonadales</taxon>
        <taxon>Shewanellaceae</taxon>
        <taxon>Shewanella</taxon>
    </lineage>
</organism>
<dbReference type="Gene3D" id="3.40.190.290">
    <property type="match status" value="1"/>
</dbReference>
<evidence type="ECO:0000256" key="2">
    <source>
        <dbReference type="ARBA" id="ARBA00023015"/>
    </source>
</evidence>
<dbReference type="AlphaFoldDB" id="A0AAJ1BF03"/>
<dbReference type="GO" id="GO:0006351">
    <property type="term" value="P:DNA-templated transcription"/>
    <property type="evidence" value="ECO:0007669"/>
    <property type="project" value="TreeGrafter"/>
</dbReference>
<gene>
    <name evidence="6" type="ORF">MJ923_03805</name>
</gene>
<dbReference type="InterPro" id="IPR058163">
    <property type="entry name" value="LysR-type_TF_proteobact-type"/>
</dbReference>
<feature type="domain" description="HTH lysR-type" evidence="5">
    <location>
        <begin position="8"/>
        <end position="64"/>
    </location>
</feature>
<dbReference type="PANTHER" id="PTHR30537">
    <property type="entry name" value="HTH-TYPE TRANSCRIPTIONAL REGULATOR"/>
    <property type="match status" value="1"/>
</dbReference>
<dbReference type="Pfam" id="PF03466">
    <property type="entry name" value="LysR_substrate"/>
    <property type="match status" value="1"/>
</dbReference>
<accession>A0AAJ1BF03</accession>
<keyword evidence="7" id="KW-1185">Reference proteome</keyword>
<keyword evidence="3" id="KW-0238">DNA-binding</keyword>
<evidence type="ECO:0000313" key="7">
    <source>
        <dbReference type="Proteomes" id="UP001297581"/>
    </source>
</evidence>
<dbReference type="GO" id="GO:0043565">
    <property type="term" value="F:sequence-specific DNA binding"/>
    <property type="evidence" value="ECO:0007669"/>
    <property type="project" value="TreeGrafter"/>
</dbReference>
<evidence type="ECO:0000259" key="5">
    <source>
        <dbReference type="PROSITE" id="PS50931"/>
    </source>
</evidence>
<dbReference type="SUPFAM" id="SSF46785">
    <property type="entry name" value="Winged helix' DNA-binding domain"/>
    <property type="match status" value="1"/>
</dbReference>
<sequence>MREHPGSELELIYLFVQLVDAGSLSALAMRLDMPVATVSRKLSRLEQSRGRQLLMRSTRKIRLTEEGMALYERYRALVSAVDTLYGGGEDLLEGTLRIAAPISIVSMIFMKTINEFRRTYPGIRLHITQKNEVVDLIDKGIDIAIVGGIQPDSSWVAVPLGTLDYRLVASPAYIEARGKPLHPSALASHDIIKVWPLYNWSLRHPQGEAFYYDGPASLTLTDLQGAISACVDDGGILYGPELFFKQELQSGALVPVLTDWVGERRRISILCHQRQQQPAKVKAFIDFMKSRADGLFSMTGVVD</sequence>
<evidence type="ECO:0000313" key="6">
    <source>
        <dbReference type="EMBL" id="MCH4293428.1"/>
    </source>
</evidence>
<dbReference type="InterPro" id="IPR036388">
    <property type="entry name" value="WH-like_DNA-bd_sf"/>
</dbReference>
<dbReference type="EMBL" id="JAKUDL010000001">
    <property type="protein sequence ID" value="MCH4293428.1"/>
    <property type="molecule type" value="Genomic_DNA"/>
</dbReference>
<proteinExistence type="inferred from homology"/>
<dbReference type="PANTHER" id="PTHR30537:SF17">
    <property type="entry name" value="LYSR-FAMILY REGULATORY PROTEIN"/>
    <property type="match status" value="1"/>
</dbReference>
<dbReference type="InterPro" id="IPR036390">
    <property type="entry name" value="WH_DNA-bd_sf"/>
</dbReference>
<dbReference type="RefSeq" id="WP_240589960.1">
    <property type="nucleotide sequence ID" value="NZ_JAKUDL010000001.1"/>
</dbReference>
<keyword evidence="4" id="KW-0804">Transcription</keyword>
<dbReference type="SUPFAM" id="SSF53850">
    <property type="entry name" value="Periplasmic binding protein-like II"/>
    <property type="match status" value="1"/>
</dbReference>
<evidence type="ECO:0000256" key="1">
    <source>
        <dbReference type="ARBA" id="ARBA00009437"/>
    </source>
</evidence>
<comment type="caution">
    <text evidence="6">The sequence shown here is derived from an EMBL/GenBank/DDBJ whole genome shotgun (WGS) entry which is preliminary data.</text>
</comment>
<dbReference type="PROSITE" id="PS50931">
    <property type="entry name" value="HTH_LYSR"/>
    <property type="match status" value="1"/>
</dbReference>
<evidence type="ECO:0000256" key="3">
    <source>
        <dbReference type="ARBA" id="ARBA00023125"/>
    </source>
</evidence>
<name>A0AAJ1BF03_9GAMM</name>
<dbReference type="InterPro" id="IPR000847">
    <property type="entry name" value="LysR_HTH_N"/>
</dbReference>
<dbReference type="GO" id="GO:0003700">
    <property type="term" value="F:DNA-binding transcription factor activity"/>
    <property type="evidence" value="ECO:0007669"/>
    <property type="project" value="InterPro"/>
</dbReference>
<evidence type="ECO:0000256" key="4">
    <source>
        <dbReference type="ARBA" id="ARBA00023163"/>
    </source>
</evidence>
<comment type="similarity">
    <text evidence="1">Belongs to the LysR transcriptional regulatory family.</text>
</comment>